<evidence type="ECO:0000313" key="2">
    <source>
        <dbReference type="EMBL" id="CAE8677369.1"/>
    </source>
</evidence>
<name>A0A813JHU0_POLGL</name>
<accession>A0A813JHU0</accession>
<proteinExistence type="predicted"/>
<comment type="caution">
    <text evidence="2">The sequence shown here is derived from an EMBL/GenBank/DDBJ whole genome shotgun (WGS) entry which is preliminary data.</text>
</comment>
<evidence type="ECO:0000313" key="3">
    <source>
        <dbReference type="Proteomes" id="UP000626109"/>
    </source>
</evidence>
<feature type="region of interest" description="Disordered" evidence="1">
    <location>
        <begin position="61"/>
        <end position="99"/>
    </location>
</feature>
<gene>
    <name evidence="2" type="ORF">PGLA2088_LOCUS20292</name>
</gene>
<organism evidence="2 3">
    <name type="scientific">Polarella glacialis</name>
    <name type="common">Dinoflagellate</name>
    <dbReference type="NCBI Taxonomy" id="89957"/>
    <lineage>
        <taxon>Eukaryota</taxon>
        <taxon>Sar</taxon>
        <taxon>Alveolata</taxon>
        <taxon>Dinophyceae</taxon>
        <taxon>Suessiales</taxon>
        <taxon>Suessiaceae</taxon>
        <taxon>Polarella</taxon>
    </lineage>
</organism>
<protein>
    <submittedName>
        <fullName evidence="2">Uncharacterized protein</fullName>
    </submittedName>
</protein>
<evidence type="ECO:0000256" key="1">
    <source>
        <dbReference type="SAM" id="MobiDB-lite"/>
    </source>
</evidence>
<reference evidence="2" key="1">
    <citation type="submission" date="2021-02" db="EMBL/GenBank/DDBJ databases">
        <authorList>
            <person name="Dougan E. K."/>
            <person name="Rhodes N."/>
            <person name="Thang M."/>
            <person name="Chan C."/>
        </authorList>
    </citation>
    <scope>NUCLEOTIDE SEQUENCE</scope>
</reference>
<dbReference type="EMBL" id="CAJNNW010025477">
    <property type="protein sequence ID" value="CAE8677369.1"/>
    <property type="molecule type" value="Genomic_DNA"/>
</dbReference>
<sequence>MPLSLVSSRQDQGVAEVVHAELLETDTGQGAKVMDALEERVDHSGGLAAVLALEVLQEKSTTHQGEHCRQCTSARRYLPMSSSGPREGADKRTNQNKKG</sequence>
<dbReference type="Proteomes" id="UP000626109">
    <property type="component" value="Unassembled WGS sequence"/>
</dbReference>
<dbReference type="AlphaFoldDB" id="A0A813JHU0"/>